<reference evidence="3" key="1">
    <citation type="submission" date="2016-10" db="EMBL/GenBank/DDBJ databases">
        <authorList>
            <person name="Varghese N."/>
            <person name="Submissions S."/>
        </authorList>
    </citation>
    <scope>NUCLEOTIDE SEQUENCE [LARGE SCALE GENOMIC DNA]</scope>
    <source>
        <strain evidence="3">DSM 22376</strain>
    </source>
</reference>
<gene>
    <name evidence="2" type="ORF">SAMN05443667_10824</name>
</gene>
<evidence type="ECO:0000313" key="2">
    <source>
        <dbReference type="EMBL" id="SEA74306.1"/>
    </source>
</evidence>
<dbReference type="STRING" id="150146.SAMN05443667_10824"/>
<dbReference type="CDD" id="cd00093">
    <property type="entry name" value="HTH_XRE"/>
    <property type="match status" value="1"/>
</dbReference>
<dbReference type="Proteomes" id="UP000198951">
    <property type="component" value="Unassembled WGS sequence"/>
</dbReference>
<dbReference type="SMART" id="SM00530">
    <property type="entry name" value="HTH_XRE"/>
    <property type="match status" value="1"/>
</dbReference>
<dbReference type="InterPro" id="IPR001387">
    <property type="entry name" value="Cro/C1-type_HTH"/>
</dbReference>
<feature type="domain" description="HTH cro/C1-type" evidence="1">
    <location>
        <begin position="19"/>
        <end position="71"/>
    </location>
</feature>
<organism evidence="2 3">
    <name type="scientific">Flavobacterium gillisiae</name>
    <dbReference type="NCBI Taxonomy" id="150146"/>
    <lineage>
        <taxon>Bacteria</taxon>
        <taxon>Pseudomonadati</taxon>
        <taxon>Bacteroidota</taxon>
        <taxon>Flavobacteriia</taxon>
        <taxon>Flavobacteriales</taxon>
        <taxon>Flavobacteriaceae</taxon>
        <taxon>Flavobacterium</taxon>
    </lineage>
</organism>
<name>A0A1H4DP63_9FLAO</name>
<sequence length="87" mass="9867">MLDPITIKSVKLKIGAFCKNKRKEYGLSRDELAKELDISRTTIQNIENGKNATLDNLLKVANHFNVLETIFLAIDTLDQTDNNISLY</sequence>
<dbReference type="GO" id="GO:0003677">
    <property type="term" value="F:DNA binding"/>
    <property type="evidence" value="ECO:0007669"/>
    <property type="project" value="UniProtKB-KW"/>
</dbReference>
<dbReference type="EMBL" id="FNRD01000008">
    <property type="protein sequence ID" value="SEA74306.1"/>
    <property type="molecule type" value="Genomic_DNA"/>
</dbReference>
<keyword evidence="2" id="KW-0238">DNA-binding</keyword>
<evidence type="ECO:0000259" key="1">
    <source>
        <dbReference type="PROSITE" id="PS50943"/>
    </source>
</evidence>
<dbReference type="InterPro" id="IPR010982">
    <property type="entry name" value="Lambda_DNA-bd_dom_sf"/>
</dbReference>
<accession>A0A1H4DP63</accession>
<dbReference type="Pfam" id="PF01381">
    <property type="entry name" value="HTH_3"/>
    <property type="match status" value="1"/>
</dbReference>
<evidence type="ECO:0000313" key="3">
    <source>
        <dbReference type="Proteomes" id="UP000198951"/>
    </source>
</evidence>
<keyword evidence="3" id="KW-1185">Reference proteome</keyword>
<dbReference type="PROSITE" id="PS50943">
    <property type="entry name" value="HTH_CROC1"/>
    <property type="match status" value="1"/>
</dbReference>
<dbReference type="OrthoDB" id="773007at2"/>
<dbReference type="SUPFAM" id="SSF47413">
    <property type="entry name" value="lambda repressor-like DNA-binding domains"/>
    <property type="match status" value="1"/>
</dbReference>
<dbReference type="AlphaFoldDB" id="A0A1H4DP63"/>
<proteinExistence type="predicted"/>
<dbReference type="Gene3D" id="1.10.260.40">
    <property type="entry name" value="lambda repressor-like DNA-binding domains"/>
    <property type="match status" value="1"/>
</dbReference>
<protein>
    <submittedName>
        <fullName evidence="2">DNA-binding transcriptional regulator, XRE-family HTH domain</fullName>
    </submittedName>
</protein>
<dbReference type="RefSeq" id="WP_091090135.1">
    <property type="nucleotide sequence ID" value="NZ_FNRD01000008.1"/>
</dbReference>